<dbReference type="Proteomes" id="UP000299102">
    <property type="component" value="Unassembled WGS sequence"/>
</dbReference>
<feature type="chain" id="PRO_5020032568" evidence="1">
    <location>
        <begin position="20"/>
        <end position="93"/>
    </location>
</feature>
<proteinExistence type="predicted"/>
<feature type="signal peptide" evidence="1">
    <location>
        <begin position="1"/>
        <end position="19"/>
    </location>
</feature>
<dbReference type="EMBL" id="BGZK01000425">
    <property type="protein sequence ID" value="GBP42884.1"/>
    <property type="molecule type" value="Genomic_DNA"/>
</dbReference>
<keyword evidence="3" id="KW-1185">Reference proteome</keyword>
<comment type="caution">
    <text evidence="2">The sequence shown here is derived from an EMBL/GenBank/DDBJ whole genome shotgun (WGS) entry which is preliminary data.</text>
</comment>
<name>A0A4C1VY78_EUMVA</name>
<reference evidence="2 3" key="1">
    <citation type="journal article" date="2019" name="Commun. Biol.">
        <title>The bagworm genome reveals a unique fibroin gene that provides high tensile strength.</title>
        <authorList>
            <person name="Kono N."/>
            <person name="Nakamura H."/>
            <person name="Ohtoshi R."/>
            <person name="Tomita M."/>
            <person name="Numata K."/>
            <person name="Arakawa K."/>
        </authorList>
    </citation>
    <scope>NUCLEOTIDE SEQUENCE [LARGE SCALE GENOMIC DNA]</scope>
</reference>
<evidence type="ECO:0000313" key="3">
    <source>
        <dbReference type="Proteomes" id="UP000299102"/>
    </source>
</evidence>
<protein>
    <submittedName>
        <fullName evidence="2">Uncharacterized protein</fullName>
    </submittedName>
</protein>
<organism evidence="2 3">
    <name type="scientific">Eumeta variegata</name>
    <name type="common">Bagworm moth</name>
    <name type="synonym">Eumeta japonica</name>
    <dbReference type="NCBI Taxonomy" id="151549"/>
    <lineage>
        <taxon>Eukaryota</taxon>
        <taxon>Metazoa</taxon>
        <taxon>Ecdysozoa</taxon>
        <taxon>Arthropoda</taxon>
        <taxon>Hexapoda</taxon>
        <taxon>Insecta</taxon>
        <taxon>Pterygota</taxon>
        <taxon>Neoptera</taxon>
        <taxon>Endopterygota</taxon>
        <taxon>Lepidoptera</taxon>
        <taxon>Glossata</taxon>
        <taxon>Ditrysia</taxon>
        <taxon>Tineoidea</taxon>
        <taxon>Psychidae</taxon>
        <taxon>Oiketicinae</taxon>
        <taxon>Eumeta</taxon>
    </lineage>
</organism>
<evidence type="ECO:0000256" key="1">
    <source>
        <dbReference type="SAM" id="SignalP"/>
    </source>
</evidence>
<accession>A0A4C1VY78</accession>
<evidence type="ECO:0000313" key="2">
    <source>
        <dbReference type="EMBL" id="GBP42884.1"/>
    </source>
</evidence>
<keyword evidence="1" id="KW-0732">Signal</keyword>
<gene>
    <name evidence="2" type="ORF">EVAR_27237_1</name>
</gene>
<dbReference type="AlphaFoldDB" id="A0A4C1VY78"/>
<dbReference type="OrthoDB" id="7297330at2759"/>
<sequence length="93" mass="10429">MKLSVCLYLAALCAAASHARHVHPKLGDDALAEEFARTSTERMLENQSAVPDLTKLKVSWFVPVNNKFFFRSEAPCEPGYKRDASGVCREVWD</sequence>